<gene>
    <name evidence="1" type="ORF">OUY24_01415</name>
</gene>
<keyword evidence="2" id="KW-1185">Reference proteome</keyword>
<evidence type="ECO:0000313" key="1">
    <source>
        <dbReference type="EMBL" id="MDA0639272.1"/>
    </source>
</evidence>
<sequence length="56" mass="6741">MWINAEWGQERIQYRFLDSPSAICDHRAVTQFMRGYARHEVDAAVREWIEQLDKCL</sequence>
<accession>A0ABT4SPV3</accession>
<proteinExistence type="predicted"/>
<name>A0ABT4SPV3_9ACTN</name>
<protein>
    <recommendedName>
        <fullName evidence="3">Transposase</fullName>
    </recommendedName>
</protein>
<evidence type="ECO:0008006" key="3">
    <source>
        <dbReference type="Google" id="ProtNLM"/>
    </source>
</evidence>
<dbReference type="EMBL" id="JAPNUD010000002">
    <property type="protein sequence ID" value="MDA0639272.1"/>
    <property type="molecule type" value="Genomic_DNA"/>
</dbReference>
<evidence type="ECO:0000313" key="2">
    <source>
        <dbReference type="Proteomes" id="UP001212498"/>
    </source>
</evidence>
<organism evidence="1 2">
    <name type="scientific">Nonomuraea ferruginea</name>
    <dbReference type="NCBI Taxonomy" id="46174"/>
    <lineage>
        <taxon>Bacteria</taxon>
        <taxon>Bacillati</taxon>
        <taxon>Actinomycetota</taxon>
        <taxon>Actinomycetes</taxon>
        <taxon>Streptosporangiales</taxon>
        <taxon>Streptosporangiaceae</taxon>
        <taxon>Nonomuraea</taxon>
    </lineage>
</organism>
<comment type="caution">
    <text evidence="1">The sequence shown here is derived from an EMBL/GenBank/DDBJ whole genome shotgun (WGS) entry which is preliminary data.</text>
</comment>
<dbReference type="RefSeq" id="WP_271274824.1">
    <property type="nucleotide sequence ID" value="NZ_BAABFD010000006.1"/>
</dbReference>
<dbReference type="Proteomes" id="UP001212498">
    <property type="component" value="Unassembled WGS sequence"/>
</dbReference>
<reference evidence="1 2" key="1">
    <citation type="submission" date="2022-11" db="EMBL/GenBank/DDBJ databases">
        <title>Nonomuraea corallina sp. nov., a new species of the genus Nonomuraea isolated from sea side sediment in Thai sea.</title>
        <authorList>
            <person name="Ngamcharungchit C."/>
            <person name="Matsumoto A."/>
            <person name="Suriyachadkun C."/>
            <person name="Panbangred W."/>
            <person name="Inahashi Y."/>
            <person name="Intra B."/>
        </authorList>
    </citation>
    <scope>NUCLEOTIDE SEQUENCE [LARGE SCALE GENOMIC DNA]</scope>
    <source>
        <strain evidence="1 2">DSM 43553</strain>
    </source>
</reference>